<dbReference type="PANTHER" id="PTHR42693:SF53">
    <property type="entry name" value="ENDO-4-O-SULFATASE"/>
    <property type="match status" value="1"/>
</dbReference>
<dbReference type="InterPro" id="IPR000917">
    <property type="entry name" value="Sulfatase_N"/>
</dbReference>
<evidence type="ECO:0000313" key="6">
    <source>
        <dbReference type="Proteomes" id="UP000576082"/>
    </source>
</evidence>
<dbReference type="GO" id="GO:0004065">
    <property type="term" value="F:arylsulfatase activity"/>
    <property type="evidence" value="ECO:0007669"/>
    <property type="project" value="TreeGrafter"/>
</dbReference>
<keyword evidence="2" id="KW-0378">Hydrolase</keyword>
<dbReference type="AlphaFoldDB" id="A0A7X9RVU4"/>
<protein>
    <submittedName>
        <fullName evidence="5">Sulfatase</fullName>
    </submittedName>
</protein>
<dbReference type="SUPFAM" id="SSF53649">
    <property type="entry name" value="Alkaline phosphatase-like"/>
    <property type="match status" value="1"/>
</dbReference>
<dbReference type="CDD" id="cd16027">
    <property type="entry name" value="SGSH"/>
    <property type="match status" value="1"/>
</dbReference>
<evidence type="ECO:0000256" key="3">
    <source>
        <dbReference type="SAM" id="SignalP"/>
    </source>
</evidence>
<sequence>MKLNYKGLFLLLVICIQANVFAQQKRPNIVWITSEDNSANWYRLYNPEHGAPMPNVEKLAEGGLVFNHAYSNAPVCSAARSTIISGVYAPKTGVHFHRPQQKVHMPQGLKMFPKYLREAGYYTTNNSKQDYNFTKEEVKGVWDESSKKATFRNRKPDQPFFHVQNFYDTHESQMFGPLKSHVEDISATANVELFPYHPDTPLFREKHAQYISLNHHVDKKIGSIVKQLEEDGLLDDTFIFHYGDHGGVLPGGKGYAHNDGLQVAMVVYVPENWKHLAPAPKGSRIDGFVEFIDLSATVLNLAGLPIPEQIDGQPFLGDNVKLEELNKRDEAFGYADRFDEKYDMVRFLRKGKFSYWRSYQPFNFDGLHNFYRYKQPAFREWRDMAKKGELDEVQEAFYRARLPEQLYDLENDPHEVNNLANDPAYKKVLLEMRKIMQDRVKGMPDLSFFPEPTFLKLSSGDGVAFGKENKAQINKLIDLADVQLLPYKKAKKKIQKALASEEAMERYWALINCSAYGKEASEFYDIAKQMAVQDPDLLVRTRATEFLGLTDAVDPKPLILDILDQCKDPIETNFVLNTVVLLVDAKGMRLELETIEKAKWSKFEGLVPRRVEYLVNKATKSL</sequence>
<dbReference type="Proteomes" id="UP000576082">
    <property type="component" value="Unassembled WGS sequence"/>
</dbReference>
<gene>
    <name evidence="5" type="ORF">HHU12_17025</name>
</gene>
<feature type="chain" id="PRO_5030988219" evidence="3">
    <location>
        <begin position="23"/>
        <end position="622"/>
    </location>
</feature>
<reference evidence="5 6" key="1">
    <citation type="submission" date="2020-04" db="EMBL/GenBank/DDBJ databases">
        <title>Flammeovirga sp. SR4, a novel species isolated from seawater.</title>
        <authorList>
            <person name="Wang X."/>
        </authorList>
    </citation>
    <scope>NUCLEOTIDE SEQUENCE [LARGE SCALE GENOMIC DNA]</scope>
    <source>
        <strain evidence="5 6">ATCC 23126</strain>
    </source>
</reference>
<evidence type="ECO:0000256" key="1">
    <source>
        <dbReference type="ARBA" id="ARBA00008779"/>
    </source>
</evidence>
<organism evidence="5 6">
    <name type="scientific">Flammeovirga aprica JL-4</name>
    <dbReference type="NCBI Taxonomy" id="694437"/>
    <lineage>
        <taxon>Bacteria</taxon>
        <taxon>Pseudomonadati</taxon>
        <taxon>Bacteroidota</taxon>
        <taxon>Cytophagia</taxon>
        <taxon>Cytophagales</taxon>
        <taxon>Flammeovirgaceae</taxon>
        <taxon>Flammeovirga</taxon>
    </lineage>
</organism>
<keyword evidence="3" id="KW-0732">Signal</keyword>
<proteinExistence type="inferred from homology"/>
<evidence type="ECO:0000256" key="2">
    <source>
        <dbReference type="ARBA" id="ARBA00022801"/>
    </source>
</evidence>
<keyword evidence="6" id="KW-1185">Reference proteome</keyword>
<name>A0A7X9RVU4_9BACT</name>
<comment type="caution">
    <text evidence="5">The sequence shown here is derived from an EMBL/GenBank/DDBJ whole genome shotgun (WGS) entry which is preliminary data.</text>
</comment>
<dbReference type="Pfam" id="PF00884">
    <property type="entry name" value="Sulfatase"/>
    <property type="match status" value="1"/>
</dbReference>
<feature type="signal peptide" evidence="3">
    <location>
        <begin position="1"/>
        <end position="22"/>
    </location>
</feature>
<comment type="similarity">
    <text evidence="1">Belongs to the sulfatase family.</text>
</comment>
<evidence type="ECO:0000313" key="5">
    <source>
        <dbReference type="EMBL" id="NME69681.1"/>
    </source>
</evidence>
<dbReference type="RefSeq" id="WP_169657948.1">
    <property type="nucleotide sequence ID" value="NZ_JABANE010000046.1"/>
</dbReference>
<dbReference type="Gene3D" id="3.40.720.10">
    <property type="entry name" value="Alkaline Phosphatase, subunit A"/>
    <property type="match status" value="1"/>
</dbReference>
<dbReference type="EMBL" id="JABANE010000046">
    <property type="protein sequence ID" value="NME69681.1"/>
    <property type="molecule type" value="Genomic_DNA"/>
</dbReference>
<evidence type="ECO:0000259" key="4">
    <source>
        <dbReference type="Pfam" id="PF00884"/>
    </source>
</evidence>
<dbReference type="InterPro" id="IPR017850">
    <property type="entry name" value="Alkaline_phosphatase_core_sf"/>
</dbReference>
<dbReference type="PANTHER" id="PTHR42693">
    <property type="entry name" value="ARYLSULFATASE FAMILY MEMBER"/>
    <property type="match status" value="1"/>
</dbReference>
<dbReference type="InterPro" id="IPR050738">
    <property type="entry name" value="Sulfatase"/>
</dbReference>
<accession>A0A7X9RVU4</accession>
<feature type="domain" description="Sulfatase N-terminal" evidence="4">
    <location>
        <begin position="27"/>
        <end position="303"/>
    </location>
</feature>